<keyword evidence="1 2" id="KW-0732">Signal</keyword>
<sequence>MKKTLLALALIGASATASADSWIYGGASVGQSDLNSEDATTFSIHAGTGILPFIGVEAGYNNFGEFDFGNGTVEASSFYGAIKPSINFGPLQVYAKGGLHFWDQKANANGYQDEDDLDLMWGFGADYAVFGPLSLGANYMNYTIGDNDIGTVSLTASLNFL</sequence>
<evidence type="ECO:0000259" key="3">
    <source>
        <dbReference type="Pfam" id="PF13505"/>
    </source>
</evidence>
<dbReference type="Gene3D" id="2.40.160.20">
    <property type="match status" value="1"/>
</dbReference>
<accession>A0A9X3HTD0</accession>
<evidence type="ECO:0000313" key="5">
    <source>
        <dbReference type="Proteomes" id="UP001155586"/>
    </source>
</evidence>
<proteinExistence type="predicted"/>
<evidence type="ECO:0000313" key="4">
    <source>
        <dbReference type="EMBL" id="MCW8335022.1"/>
    </source>
</evidence>
<gene>
    <name evidence="4" type="ORF">MD483_14470</name>
</gene>
<evidence type="ECO:0000256" key="1">
    <source>
        <dbReference type="ARBA" id="ARBA00022729"/>
    </source>
</evidence>
<dbReference type="InterPro" id="IPR011250">
    <property type="entry name" value="OMP/PagP_B-barrel"/>
</dbReference>
<keyword evidence="5" id="KW-1185">Reference proteome</keyword>
<dbReference type="Proteomes" id="UP001155586">
    <property type="component" value="Unassembled WGS sequence"/>
</dbReference>
<dbReference type="SUPFAM" id="SSF56925">
    <property type="entry name" value="OMPA-like"/>
    <property type="match status" value="1"/>
</dbReference>
<feature type="domain" description="Outer membrane protein beta-barrel" evidence="3">
    <location>
        <begin position="5"/>
        <end position="160"/>
    </location>
</feature>
<dbReference type="EMBL" id="JAKRRX010000087">
    <property type="protein sequence ID" value="MCW8335022.1"/>
    <property type="molecule type" value="Genomic_DNA"/>
</dbReference>
<feature type="signal peptide" evidence="2">
    <location>
        <begin position="1"/>
        <end position="19"/>
    </location>
</feature>
<organism evidence="4 5">
    <name type="scientific">Vibrio paucivorans</name>
    <dbReference type="NCBI Taxonomy" id="2829489"/>
    <lineage>
        <taxon>Bacteria</taxon>
        <taxon>Pseudomonadati</taxon>
        <taxon>Pseudomonadota</taxon>
        <taxon>Gammaproteobacteria</taxon>
        <taxon>Vibrionales</taxon>
        <taxon>Vibrionaceae</taxon>
        <taxon>Vibrio</taxon>
    </lineage>
</organism>
<comment type="caution">
    <text evidence="4">The sequence shown here is derived from an EMBL/GenBank/DDBJ whole genome shotgun (WGS) entry which is preliminary data.</text>
</comment>
<evidence type="ECO:0000256" key="2">
    <source>
        <dbReference type="SAM" id="SignalP"/>
    </source>
</evidence>
<feature type="chain" id="PRO_5040981984" evidence="2">
    <location>
        <begin position="20"/>
        <end position="161"/>
    </location>
</feature>
<name>A0A9X3HTD0_9VIBR</name>
<reference evidence="4" key="1">
    <citation type="submission" date="2022-02" db="EMBL/GenBank/DDBJ databases">
        <title>Vibrio sp. nov., a new bacterium isolated from Bohai sea, China.</title>
        <authorList>
            <person name="Yuan Y."/>
        </authorList>
    </citation>
    <scope>NUCLEOTIDE SEQUENCE</scope>
    <source>
        <strain evidence="4">DBSS07</strain>
    </source>
</reference>
<dbReference type="Pfam" id="PF13505">
    <property type="entry name" value="OMP_b-brl"/>
    <property type="match status" value="1"/>
</dbReference>
<dbReference type="AlphaFoldDB" id="A0A9X3HTD0"/>
<dbReference type="RefSeq" id="WP_252030533.1">
    <property type="nucleotide sequence ID" value="NZ_JAKRRX010000087.1"/>
</dbReference>
<protein>
    <submittedName>
        <fullName evidence="4">Porin family protein</fullName>
    </submittedName>
</protein>
<dbReference type="InterPro" id="IPR027385">
    <property type="entry name" value="Beta-barrel_OMP"/>
</dbReference>